<evidence type="ECO:0000313" key="1">
    <source>
        <dbReference type="EMBL" id="CAB4155747.1"/>
    </source>
</evidence>
<gene>
    <name evidence="1" type="ORF">UFOVP674_29</name>
</gene>
<reference evidence="1" key="1">
    <citation type="submission" date="2020-04" db="EMBL/GenBank/DDBJ databases">
        <authorList>
            <person name="Chiriac C."/>
            <person name="Salcher M."/>
            <person name="Ghai R."/>
            <person name="Kavagutti S V."/>
        </authorList>
    </citation>
    <scope>NUCLEOTIDE SEQUENCE</scope>
</reference>
<organism evidence="1">
    <name type="scientific">uncultured Caudovirales phage</name>
    <dbReference type="NCBI Taxonomy" id="2100421"/>
    <lineage>
        <taxon>Viruses</taxon>
        <taxon>Duplodnaviria</taxon>
        <taxon>Heunggongvirae</taxon>
        <taxon>Uroviricota</taxon>
        <taxon>Caudoviricetes</taxon>
        <taxon>Peduoviridae</taxon>
        <taxon>Maltschvirus</taxon>
        <taxon>Maltschvirus maltsch</taxon>
    </lineage>
</organism>
<accession>A0A6J5NAI7</accession>
<sequence>MITDTDLHKAVALACPGRPFVLNPETYAGLTMLDGGIKPTLAQLETAWANRPPNADPAISVTMAALRLALGRDICIQIGAFINAVQDVNQKFQMQTWWDKAPTVNSNHPVVEQFRVALNKTPEQVKGWFEAAFAIDNP</sequence>
<protein>
    <submittedName>
        <fullName evidence="1">Uncharacterized protein</fullName>
    </submittedName>
</protein>
<proteinExistence type="predicted"/>
<dbReference type="EMBL" id="LR796630">
    <property type="protein sequence ID" value="CAB4155747.1"/>
    <property type="molecule type" value="Genomic_DNA"/>
</dbReference>
<name>A0A6J5NAI7_9CAUD</name>